<dbReference type="InParanoid" id="A0A1X7VPV9"/>
<proteinExistence type="predicted"/>
<keyword evidence="1" id="KW-1133">Transmembrane helix</keyword>
<reference evidence="2" key="1">
    <citation type="submission" date="2017-05" db="UniProtKB">
        <authorList>
            <consortium name="EnsemblMetazoa"/>
        </authorList>
    </citation>
    <scope>IDENTIFICATION</scope>
</reference>
<evidence type="ECO:0000256" key="1">
    <source>
        <dbReference type="SAM" id="Phobius"/>
    </source>
</evidence>
<keyword evidence="1" id="KW-0472">Membrane</keyword>
<dbReference type="EnsemblMetazoa" id="Aqu2.1.42421_001">
    <property type="protein sequence ID" value="Aqu2.1.42421_001"/>
    <property type="gene ID" value="Aqu2.1.42421"/>
</dbReference>
<keyword evidence="1" id="KW-0812">Transmembrane</keyword>
<protein>
    <submittedName>
        <fullName evidence="2">Uncharacterized protein</fullName>
    </submittedName>
</protein>
<dbReference type="AlphaFoldDB" id="A0A1X7VPV9"/>
<organism evidence="2">
    <name type="scientific">Amphimedon queenslandica</name>
    <name type="common">Sponge</name>
    <dbReference type="NCBI Taxonomy" id="400682"/>
    <lineage>
        <taxon>Eukaryota</taxon>
        <taxon>Metazoa</taxon>
        <taxon>Porifera</taxon>
        <taxon>Demospongiae</taxon>
        <taxon>Heteroscleromorpha</taxon>
        <taxon>Haplosclerida</taxon>
        <taxon>Niphatidae</taxon>
        <taxon>Amphimedon</taxon>
    </lineage>
</organism>
<evidence type="ECO:0000313" key="2">
    <source>
        <dbReference type="EnsemblMetazoa" id="Aqu2.1.42421_001"/>
    </source>
</evidence>
<accession>A0A1X7VPV9</accession>
<feature type="transmembrane region" description="Helical" evidence="1">
    <location>
        <begin position="6"/>
        <end position="27"/>
    </location>
</feature>
<sequence>MPTTPSEALFLLLNTGCIGLDMVFFLIRNMNCFV</sequence>
<name>A0A1X7VPV9_AMPQE</name>